<evidence type="ECO:0000313" key="7">
    <source>
        <dbReference type="Proteomes" id="UP000289738"/>
    </source>
</evidence>
<keyword evidence="7" id="KW-1185">Reference proteome</keyword>
<reference evidence="6 7" key="1">
    <citation type="submission" date="2019-01" db="EMBL/GenBank/DDBJ databases">
        <title>Sequencing of cultivated peanut Arachis hypogaea provides insights into genome evolution and oil improvement.</title>
        <authorList>
            <person name="Chen X."/>
        </authorList>
    </citation>
    <scope>NUCLEOTIDE SEQUENCE [LARGE SCALE GENOMIC DNA]</scope>
    <source>
        <strain evidence="7">cv. Fuhuasheng</strain>
        <tissue evidence="6">Leaves</tissue>
    </source>
</reference>
<evidence type="ECO:0000313" key="6">
    <source>
        <dbReference type="EMBL" id="RYR15572.1"/>
    </source>
</evidence>
<comment type="caution">
    <text evidence="6">The sequence shown here is derived from an EMBL/GenBank/DDBJ whole genome shotgun (WGS) entry which is preliminary data.</text>
</comment>
<comment type="subcellular location">
    <subcellularLocation>
        <location evidence="1">Membrane</location>
        <topology evidence="1">Multi-pass membrane protein</topology>
    </subcellularLocation>
</comment>
<keyword evidence="3" id="KW-0812">Transmembrane</keyword>
<name>A0A444ZN76_ARAHY</name>
<comment type="similarity">
    <text evidence="2">Belongs to the Cold-regulated 413 protein family.</text>
</comment>
<accession>A0A444ZN76</accession>
<dbReference type="EMBL" id="SDMP01000014">
    <property type="protein sequence ID" value="RYR15572.1"/>
    <property type="molecule type" value="Genomic_DNA"/>
</dbReference>
<evidence type="ECO:0000256" key="1">
    <source>
        <dbReference type="ARBA" id="ARBA00004141"/>
    </source>
</evidence>
<keyword evidence="4" id="KW-1133">Transmembrane helix</keyword>
<evidence type="ECO:0000256" key="3">
    <source>
        <dbReference type="ARBA" id="ARBA00022692"/>
    </source>
</evidence>
<organism evidence="6 7">
    <name type="scientific">Arachis hypogaea</name>
    <name type="common">Peanut</name>
    <dbReference type="NCBI Taxonomy" id="3818"/>
    <lineage>
        <taxon>Eukaryota</taxon>
        <taxon>Viridiplantae</taxon>
        <taxon>Streptophyta</taxon>
        <taxon>Embryophyta</taxon>
        <taxon>Tracheophyta</taxon>
        <taxon>Spermatophyta</taxon>
        <taxon>Magnoliopsida</taxon>
        <taxon>eudicotyledons</taxon>
        <taxon>Gunneridae</taxon>
        <taxon>Pentapetalae</taxon>
        <taxon>rosids</taxon>
        <taxon>fabids</taxon>
        <taxon>Fabales</taxon>
        <taxon>Fabaceae</taxon>
        <taxon>Papilionoideae</taxon>
        <taxon>50 kb inversion clade</taxon>
        <taxon>dalbergioids sensu lato</taxon>
        <taxon>Dalbergieae</taxon>
        <taxon>Pterocarpus clade</taxon>
        <taxon>Arachis</taxon>
    </lineage>
</organism>
<dbReference type="PANTHER" id="PTHR33596:SF17">
    <property type="entry name" value="COLD-REGULATED 413 INNER MEMBRANE PROTEIN 1, CHLOROPLASTIC-RELATED"/>
    <property type="match status" value="1"/>
</dbReference>
<evidence type="ECO:0000256" key="2">
    <source>
        <dbReference type="ARBA" id="ARBA00005852"/>
    </source>
</evidence>
<dbReference type="Pfam" id="PF05562">
    <property type="entry name" value="WCOR413"/>
    <property type="match status" value="1"/>
</dbReference>
<dbReference type="GO" id="GO:0016020">
    <property type="term" value="C:membrane"/>
    <property type="evidence" value="ECO:0007669"/>
    <property type="project" value="UniProtKB-SubCell"/>
</dbReference>
<dbReference type="AlphaFoldDB" id="A0A444ZN76"/>
<gene>
    <name evidence="6" type="ORF">Ahy_B04g072405</name>
</gene>
<dbReference type="Proteomes" id="UP000289738">
    <property type="component" value="Chromosome B04"/>
</dbReference>
<evidence type="ECO:0000256" key="4">
    <source>
        <dbReference type="ARBA" id="ARBA00022989"/>
    </source>
</evidence>
<protein>
    <submittedName>
        <fullName evidence="6">Uncharacterized protein</fullName>
    </submittedName>
</protein>
<sequence>MRFRDTKEGAIISLLIAVYLPYQHFSRTSLQKLLDQGSIVATIAVVCITILS</sequence>
<evidence type="ECO:0000256" key="5">
    <source>
        <dbReference type="ARBA" id="ARBA00023136"/>
    </source>
</evidence>
<proteinExistence type="inferred from homology"/>
<dbReference type="PANTHER" id="PTHR33596">
    <property type="entry name" value="COLD-REGULATED 413 PLASMA MEMBRANE PROTEIN 2"/>
    <property type="match status" value="1"/>
</dbReference>
<keyword evidence="5" id="KW-0472">Membrane</keyword>
<dbReference type="InterPro" id="IPR008892">
    <property type="entry name" value="COR413"/>
</dbReference>